<evidence type="ECO:0000256" key="3">
    <source>
        <dbReference type="ARBA" id="ARBA00023163"/>
    </source>
</evidence>
<dbReference type="InterPro" id="IPR036390">
    <property type="entry name" value="WH_DNA-bd_sf"/>
</dbReference>
<dbReference type="EMBL" id="FWWY01000001">
    <property type="protein sequence ID" value="SMC04383.1"/>
    <property type="molecule type" value="Genomic_DNA"/>
</dbReference>
<dbReference type="OrthoDB" id="9798835at2"/>
<dbReference type="GO" id="GO:0003677">
    <property type="term" value="F:DNA binding"/>
    <property type="evidence" value="ECO:0007669"/>
    <property type="project" value="UniProtKB-KW"/>
</dbReference>
<keyword evidence="1" id="KW-0805">Transcription regulation</keyword>
<dbReference type="AlphaFoldDB" id="A0A1W1WF95"/>
<evidence type="ECO:0000256" key="2">
    <source>
        <dbReference type="ARBA" id="ARBA00023125"/>
    </source>
</evidence>
<dbReference type="SUPFAM" id="SSF46785">
    <property type="entry name" value="Winged helix' DNA-binding domain"/>
    <property type="match status" value="1"/>
</dbReference>
<name>A0A1W1WF95_SULTA</name>
<dbReference type="STRING" id="28034.BFX07_01285"/>
<dbReference type="InterPro" id="IPR036388">
    <property type="entry name" value="WH-like_DNA-bd_sf"/>
</dbReference>
<dbReference type="PROSITE" id="PS50987">
    <property type="entry name" value="HTH_ARSR_2"/>
    <property type="match status" value="1"/>
</dbReference>
<accession>A0A1W1WF95</accession>
<organism evidence="5 6">
    <name type="scientific">Sulfobacillus thermosulfidooxidans (strain DSM 9293 / VKM B-1269 / AT-1)</name>
    <dbReference type="NCBI Taxonomy" id="929705"/>
    <lineage>
        <taxon>Bacteria</taxon>
        <taxon>Bacillati</taxon>
        <taxon>Bacillota</taxon>
        <taxon>Clostridia</taxon>
        <taxon>Eubacteriales</taxon>
        <taxon>Clostridiales Family XVII. Incertae Sedis</taxon>
        <taxon>Sulfobacillus</taxon>
    </lineage>
</organism>
<protein>
    <submittedName>
        <fullName evidence="5">ArsR family transcriptional regulator</fullName>
    </submittedName>
</protein>
<proteinExistence type="predicted"/>
<feature type="domain" description="HTH arsR-type" evidence="4">
    <location>
        <begin position="1"/>
        <end position="98"/>
    </location>
</feature>
<gene>
    <name evidence="5" type="ORF">SAMN00768000_1620</name>
</gene>
<keyword evidence="2" id="KW-0238">DNA-binding</keyword>
<dbReference type="SMART" id="SM00418">
    <property type="entry name" value="HTH_ARSR"/>
    <property type="match status" value="1"/>
</dbReference>
<keyword evidence="6" id="KW-1185">Reference proteome</keyword>
<dbReference type="PRINTS" id="PR00778">
    <property type="entry name" value="HTHARSR"/>
</dbReference>
<dbReference type="CDD" id="cd00090">
    <property type="entry name" value="HTH_ARSR"/>
    <property type="match status" value="1"/>
</dbReference>
<dbReference type="PANTHER" id="PTHR33154">
    <property type="entry name" value="TRANSCRIPTIONAL REGULATOR, ARSR FAMILY"/>
    <property type="match status" value="1"/>
</dbReference>
<evidence type="ECO:0000313" key="5">
    <source>
        <dbReference type="EMBL" id="SMC04383.1"/>
    </source>
</evidence>
<evidence type="ECO:0000313" key="6">
    <source>
        <dbReference type="Proteomes" id="UP000192660"/>
    </source>
</evidence>
<dbReference type="InterPro" id="IPR001845">
    <property type="entry name" value="HTH_ArsR_DNA-bd_dom"/>
</dbReference>
<dbReference type="InterPro" id="IPR011991">
    <property type="entry name" value="ArsR-like_HTH"/>
</dbReference>
<dbReference type="Gene3D" id="1.10.10.10">
    <property type="entry name" value="Winged helix-like DNA-binding domain superfamily/Winged helix DNA-binding domain"/>
    <property type="match status" value="1"/>
</dbReference>
<keyword evidence="3" id="KW-0804">Transcription</keyword>
<dbReference type="Proteomes" id="UP000192660">
    <property type="component" value="Unassembled WGS sequence"/>
</dbReference>
<evidence type="ECO:0000256" key="1">
    <source>
        <dbReference type="ARBA" id="ARBA00023015"/>
    </source>
</evidence>
<dbReference type="NCBIfam" id="NF033788">
    <property type="entry name" value="HTH_metalloreg"/>
    <property type="match status" value="1"/>
</dbReference>
<dbReference type="PANTHER" id="PTHR33154:SF18">
    <property type="entry name" value="ARSENICAL RESISTANCE OPERON REPRESSOR"/>
    <property type="match status" value="1"/>
</dbReference>
<evidence type="ECO:0000259" key="4">
    <source>
        <dbReference type="PROSITE" id="PS50987"/>
    </source>
</evidence>
<sequence length="115" mass="13360">MTTEEVSILFKALSDQTRLRMVTLLSRREYCNCEFVSIFGISQPAISRHIARLKEARLIHERRPGQWIYYSLNPSTWDRLPSFSQILEDLGQHDAVILRTVDQAPGCPVPDHERH</sequence>
<dbReference type="InterPro" id="IPR051081">
    <property type="entry name" value="HTH_MetalResp_TranReg"/>
</dbReference>
<reference evidence="6" key="1">
    <citation type="submission" date="2017-04" db="EMBL/GenBank/DDBJ databases">
        <authorList>
            <person name="Varghese N."/>
            <person name="Submissions S."/>
        </authorList>
    </citation>
    <scope>NUCLEOTIDE SEQUENCE [LARGE SCALE GENOMIC DNA]</scope>
    <source>
        <strain evidence="6">DSM 9293</strain>
    </source>
</reference>
<dbReference type="RefSeq" id="WP_084661222.1">
    <property type="nucleotide sequence ID" value="NZ_FWWY01000001.1"/>
</dbReference>
<dbReference type="GO" id="GO:0003700">
    <property type="term" value="F:DNA-binding transcription factor activity"/>
    <property type="evidence" value="ECO:0007669"/>
    <property type="project" value="InterPro"/>
</dbReference>
<dbReference type="Pfam" id="PF01022">
    <property type="entry name" value="HTH_5"/>
    <property type="match status" value="1"/>
</dbReference>